<protein>
    <submittedName>
        <fullName evidence="2">Uncharacterized protein</fullName>
    </submittedName>
</protein>
<evidence type="ECO:0000313" key="3">
    <source>
        <dbReference type="Proteomes" id="UP000324748"/>
    </source>
</evidence>
<gene>
    <name evidence="2" type="ORF">PGT21_000709</name>
    <name evidence="1" type="ORF">PGT21_000792</name>
</gene>
<keyword evidence="3" id="KW-1185">Reference proteome</keyword>
<dbReference type="OrthoDB" id="3357341at2759"/>
<organism evidence="2 3">
    <name type="scientific">Puccinia graminis f. sp. tritici</name>
    <dbReference type="NCBI Taxonomy" id="56615"/>
    <lineage>
        <taxon>Eukaryota</taxon>
        <taxon>Fungi</taxon>
        <taxon>Dikarya</taxon>
        <taxon>Basidiomycota</taxon>
        <taxon>Pucciniomycotina</taxon>
        <taxon>Pucciniomycetes</taxon>
        <taxon>Pucciniales</taxon>
        <taxon>Pucciniaceae</taxon>
        <taxon>Puccinia</taxon>
    </lineage>
</organism>
<comment type="caution">
    <text evidence="2">The sequence shown here is derived from an EMBL/GenBank/DDBJ whole genome shotgun (WGS) entry which is preliminary data.</text>
</comment>
<dbReference type="Proteomes" id="UP000324748">
    <property type="component" value="Unassembled WGS sequence"/>
</dbReference>
<dbReference type="EMBL" id="VSWC01000001">
    <property type="protein sequence ID" value="KAA1118664.1"/>
    <property type="molecule type" value="Genomic_DNA"/>
</dbReference>
<reference evidence="2 3" key="1">
    <citation type="submission" date="2019-05" db="EMBL/GenBank/DDBJ databases">
        <title>Emergence of the Ug99 lineage of the wheat stem rust pathogen through somatic hybridization.</title>
        <authorList>
            <person name="Li F."/>
            <person name="Upadhyaya N.M."/>
            <person name="Sperschneider J."/>
            <person name="Matny O."/>
            <person name="Nguyen-Phuc H."/>
            <person name="Mago R."/>
            <person name="Raley C."/>
            <person name="Miller M.E."/>
            <person name="Silverstein K.A.T."/>
            <person name="Henningsen E."/>
            <person name="Hirsch C.D."/>
            <person name="Visser B."/>
            <person name="Pretorius Z.A."/>
            <person name="Steffenson B.J."/>
            <person name="Schwessinger B."/>
            <person name="Dodds P.N."/>
            <person name="Figueroa M."/>
        </authorList>
    </citation>
    <scope>NUCLEOTIDE SEQUENCE [LARGE SCALE GENOMIC DNA]</scope>
    <source>
        <strain evidence="2">21-0</strain>
    </source>
</reference>
<dbReference type="AlphaFoldDB" id="A0A5B0R170"/>
<proteinExistence type="predicted"/>
<dbReference type="EMBL" id="VSWC01000112">
    <property type="protein sequence ID" value="KAA1084967.1"/>
    <property type="molecule type" value="Genomic_DNA"/>
</dbReference>
<evidence type="ECO:0000313" key="1">
    <source>
        <dbReference type="EMBL" id="KAA1084967.1"/>
    </source>
</evidence>
<evidence type="ECO:0000313" key="2">
    <source>
        <dbReference type="EMBL" id="KAA1118664.1"/>
    </source>
</evidence>
<name>A0A5B0R170_PUCGR</name>
<sequence>MCRLSIGFFRRPPTCQFLDFNIRRINNLRGTRDQWRKRVDLFNDYLTGLERQIRAIEAIKLRVTEKSSTSELVSQGHKLFEGLLFLYPSVHAP</sequence>
<accession>A0A5B0R170</accession>